<dbReference type="SUPFAM" id="SSF102405">
    <property type="entry name" value="MCP/YpsA-like"/>
    <property type="match status" value="1"/>
</dbReference>
<accession>A0A0R1XFD9</accession>
<dbReference type="EMBL" id="AZFW01000032">
    <property type="protein sequence ID" value="KRM28381.1"/>
    <property type="molecule type" value="Genomic_DNA"/>
</dbReference>
<dbReference type="AlphaFoldDB" id="A0A0R1XFD9"/>
<dbReference type="Gene3D" id="3.40.50.450">
    <property type="match status" value="1"/>
</dbReference>
<reference evidence="3 4" key="1">
    <citation type="journal article" date="2015" name="Genome Announc.">
        <title>Expanding the biotechnology potential of lactobacilli through comparative genomics of 213 strains and associated genera.</title>
        <authorList>
            <person name="Sun Z."/>
            <person name="Harris H.M."/>
            <person name="McCann A."/>
            <person name="Guo C."/>
            <person name="Argimon S."/>
            <person name="Zhang W."/>
            <person name="Yang X."/>
            <person name="Jeffery I.B."/>
            <person name="Cooney J.C."/>
            <person name="Kagawa T.F."/>
            <person name="Liu W."/>
            <person name="Song Y."/>
            <person name="Salvetti E."/>
            <person name="Wrobel A."/>
            <person name="Rasinkangas P."/>
            <person name="Parkhill J."/>
            <person name="Rea M.C."/>
            <person name="O'Sullivan O."/>
            <person name="Ritari J."/>
            <person name="Douillard F.P."/>
            <person name="Paul Ross R."/>
            <person name="Yang R."/>
            <person name="Briner A.E."/>
            <person name="Felis G.E."/>
            <person name="de Vos W.M."/>
            <person name="Barrangou R."/>
            <person name="Klaenhammer T.R."/>
            <person name="Caufield P.W."/>
            <person name="Cui Y."/>
            <person name="Zhang H."/>
            <person name="O'Toole P.W."/>
        </authorList>
    </citation>
    <scope>NUCLEOTIDE SEQUENCE [LARGE SCALE GENOMIC DNA]</scope>
    <source>
        <strain evidence="3 4">DSM 16991</strain>
    </source>
</reference>
<dbReference type="PATRIC" id="fig|1122147.4.peg.1914"/>
<evidence type="ECO:0000313" key="3">
    <source>
        <dbReference type="EMBL" id="KRM28381.1"/>
    </source>
</evidence>
<organism evidence="3 4">
    <name type="scientific">Schleiferilactobacillus harbinensis DSM 16991</name>
    <dbReference type="NCBI Taxonomy" id="1122147"/>
    <lineage>
        <taxon>Bacteria</taxon>
        <taxon>Bacillati</taxon>
        <taxon>Bacillota</taxon>
        <taxon>Bacilli</taxon>
        <taxon>Lactobacillales</taxon>
        <taxon>Lactobacillaceae</taxon>
        <taxon>Schleiferilactobacillus</taxon>
    </lineage>
</organism>
<dbReference type="Proteomes" id="UP000050949">
    <property type="component" value="Unassembled WGS sequence"/>
</dbReference>
<dbReference type="OrthoDB" id="9785707at2"/>
<evidence type="ECO:0000259" key="2">
    <source>
        <dbReference type="Pfam" id="PF02481"/>
    </source>
</evidence>
<dbReference type="PANTHER" id="PTHR43022:SF1">
    <property type="entry name" value="PROTEIN SMF"/>
    <property type="match status" value="1"/>
</dbReference>
<protein>
    <submittedName>
        <fullName evidence="3">DNA protecting protein DprA</fullName>
    </submittedName>
</protein>
<dbReference type="GO" id="GO:0009294">
    <property type="term" value="P:DNA-mediated transformation"/>
    <property type="evidence" value="ECO:0007669"/>
    <property type="project" value="InterPro"/>
</dbReference>
<comment type="similarity">
    <text evidence="1">Belongs to the DprA/Smf family.</text>
</comment>
<feature type="domain" description="Smf/DprA SLOG" evidence="2">
    <location>
        <begin position="76"/>
        <end position="284"/>
    </location>
</feature>
<evidence type="ECO:0000256" key="1">
    <source>
        <dbReference type="ARBA" id="ARBA00006525"/>
    </source>
</evidence>
<dbReference type="InterPro" id="IPR057666">
    <property type="entry name" value="DrpA_SLOG"/>
</dbReference>
<dbReference type="RefSeq" id="WP_051225056.1">
    <property type="nucleotide sequence ID" value="NZ_AUEH01000001.1"/>
</dbReference>
<gene>
    <name evidence="3" type="ORF">FC91_GL001845</name>
</gene>
<proteinExistence type="inferred from homology"/>
<name>A0A0R1XFD9_9LACO</name>
<sequence>MDARTSLCQLFLSGAFTNYQLLLLARHAADFPHWQPWLAAGQRRTKPAKCAQQTAILTAVLADRPVAPPIAAGTQLLTVLDSAYPLRLLEIYDPPAVLHCAGHLALLTQRTVGVVGTRTCSAYGQAAAAALVPPLCAADVVIVSGLARGIDSLAHRLAMGAAGSTIGVIGNGLTHFYSREHTALQQVMMHDQLVLSPFPPTTPPRPYQFPQRNRIIAGLSHTLLVIEARERSGSLITASLAQDANRLVAAVPGRICDPLSAGCNALIADGAIPVRSAADLLRELPDKAF</sequence>
<dbReference type="NCBIfam" id="TIGR00732">
    <property type="entry name" value="dprA"/>
    <property type="match status" value="1"/>
</dbReference>
<dbReference type="InterPro" id="IPR003488">
    <property type="entry name" value="DprA"/>
</dbReference>
<dbReference type="PANTHER" id="PTHR43022">
    <property type="entry name" value="PROTEIN SMF"/>
    <property type="match status" value="1"/>
</dbReference>
<evidence type="ECO:0000313" key="4">
    <source>
        <dbReference type="Proteomes" id="UP000050949"/>
    </source>
</evidence>
<dbReference type="Pfam" id="PF02481">
    <property type="entry name" value="DNA_processg_A"/>
    <property type="match status" value="1"/>
</dbReference>
<dbReference type="eggNOG" id="COG0758">
    <property type="taxonomic scope" value="Bacteria"/>
</dbReference>
<comment type="caution">
    <text evidence="3">The sequence shown here is derived from an EMBL/GenBank/DDBJ whole genome shotgun (WGS) entry which is preliminary data.</text>
</comment>